<sequence length="29" mass="3356">MSVKNNVQKAHYDCVVIWITNVYIAECTL</sequence>
<proteinExistence type="predicted"/>
<reference evidence="1" key="2">
    <citation type="journal article" date="2015" name="Fish Shellfish Immunol.">
        <title>Early steps in the European eel (Anguilla anguilla)-Vibrio vulnificus interaction in the gills: Role of the RtxA13 toxin.</title>
        <authorList>
            <person name="Callol A."/>
            <person name="Pajuelo D."/>
            <person name="Ebbesson L."/>
            <person name="Teles M."/>
            <person name="MacKenzie S."/>
            <person name="Amaro C."/>
        </authorList>
    </citation>
    <scope>NUCLEOTIDE SEQUENCE</scope>
</reference>
<dbReference type="EMBL" id="GBXM01025515">
    <property type="protein sequence ID" value="JAH83062.1"/>
    <property type="molecule type" value="Transcribed_RNA"/>
</dbReference>
<organism evidence="1">
    <name type="scientific">Anguilla anguilla</name>
    <name type="common">European freshwater eel</name>
    <name type="synonym">Muraena anguilla</name>
    <dbReference type="NCBI Taxonomy" id="7936"/>
    <lineage>
        <taxon>Eukaryota</taxon>
        <taxon>Metazoa</taxon>
        <taxon>Chordata</taxon>
        <taxon>Craniata</taxon>
        <taxon>Vertebrata</taxon>
        <taxon>Euteleostomi</taxon>
        <taxon>Actinopterygii</taxon>
        <taxon>Neopterygii</taxon>
        <taxon>Teleostei</taxon>
        <taxon>Anguilliformes</taxon>
        <taxon>Anguillidae</taxon>
        <taxon>Anguilla</taxon>
    </lineage>
</organism>
<accession>A0A0E9VY98</accession>
<evidence type="ECO:0000313" key="1">
    <source>
        <dbReference type="EMBL" id="JAH83062.1"/>
    </source>
</evidence>
<name>A0A0E9VY98_ANGAN</name>
<reference evidence="1" key="1">
    <citation type="submission" date="2014-11" db="EMBL/GenBank/DDBJ databases">
        <authorList>
            <person name="Amaro Gonzalez C."/>
        </authorList>
    </citation>
    <scope>NUCLEOTIDE SEQUENCE</scope>
</reference>
<dbReference type="AlphaFoldDB" id="A0A0E9VY98"/>
<protein>
    <submittedName>
        <fullName evidence="1">Uncharacterized protein</fullName>
    </submittedName>
</protein>